<accession>Q9A7S2</accession>
<reference evidence="2 3" key="1">
    <citation type="journal article" date="2001" name="Proc. Natl. Acad. Sci. U.S.A.">
        <title>Complete genome sequence of Caulobacter crescentus.</title>
        <authorList>
            <person name="Nierman W.C."/>
            <person name="Feldblyum T.V."/>
            <person name="Laub M.T."/>
            <person name="Paulsen I.T."/>
            <person name="Nelson K.E."/>
            <person name="Eisen J.A."/>
            <person name="Heidelberg J.F."/>
            <person name="Alley M.R."/>
            <person name="Ohta N."/>
            <person name="Maddock J.R."/>
            <person name="Potocka I."/>
            <person name="Nelson W.C."/>
            <person name="Newton A."/>
            <person name="Stephens C."/>
            <person name="Phadke N.D."/>
            <person name="Ely B."/>
            <person name="DeBoy R.T."/>
            <person name="Dodson R.J."/>
            <person name="Durkin A.S."/>
            <person name="Gwinn M.L."/>
            <person name="Haft D.H."/>
            <person name="Kolonay J.F."/>
            <person name="Smit J."/>
            <person name="Craven M.B."/>
            <person name="Khouri H."/>
            <person name="Shetty J."/>
            <person name="Berry K."/>
            <person name="Utterback T."/>
            <person name="Tran K."/>
            <person name="Wolf A."/>
            <person name="Vamathevan J."/>
            <person name="Ermolaeva M."/>
            <person name="White O."/>
            <person name="Salzberg S.L."/>
            <person name="Venter J.C."/>
            <person name="Shapiro L."/>
            <person name="Fraser C.M."/>
        </authorList>
    </citation>
    <scope>NUCLEOTIDE SEQUENCE [LARGE SCALE GENOMIC DNA]</scope>
    <source>
        <strain evidence="3">ATCC 19089 / CB15</strain>
    </source>
</reference>
<feature type="region of interest" description="Disordered" evidence="1">
    <location>
        <begin position="54"/>
        <end position="88"/>
    </location>
</feature>
<name>Q9A7S2_CAUVC</name>
<feature type="compositionally biased region" description="Basic and acidic residues" evidence="1">
    <location>
        <begin position="55"/>
        <end position="69"/>
    </location>
</feature>
<feature type="region of interest" description="Disordered" evidence="1">
    <location>
        <begin position="153"/>
        <end position="176"/>
    </location>
</feature>
<dbReference type="HOGENOM" id="CLU_1522503_0_0_5"/>
<evidence type="ECO:0000256" key="1">
    <source>
        <dbReference type="SAM" id="MobiDB-lite"/>
    </source>
</evidence>
<dbReference type="EMBL" id="AE005673">
    <property type="protein sequence ID" value="AAK23626.1"/>
    <property type="molecule type" value="Genomic_DNA"/>
</dbReference>
<dbReference type="EnsemblBacteria" id="AAK23626">
    <property type="protein sequence ID" value="AAK23626"/>
    <property type="gene ID" value="CC_1648"/>
</dbReference>
<dbReference type="Proteomes" id="UP000001816">
    <property type="component" value="Chromosome"/>
</dbReference>
<keyword evidence="3" id="KW-1185">Reference proteome</keyword>
<protein>
    <submittedName>
        <fullName evidence="2">Uncharacterized protein</fullName>
    </submittedName>
</protein>
<sequence length="176" mass="19761">MPIEIKPLPRPRALDPLFLVRIEEAQNNKRHADHGGNAGDAKAVEIAVAMDEVAEVSRQRHADADRQPDDPGAQIAQPGRRRLHITGQGLDHLGRDRLALLDGETESRLHFHALLALQVQRHADDGADHREERDRDDDFGTHSQILQFGERRHSAAFTGKRRSRPRLEAPLAMKLS</sequence>
<feature type="compositionally biased region" description="Basic and acidic residues" evidence="1">
    <location>
        <begin position="123"/>
        <end position="140"/>
    </location>
</feature>
<dbReference type="PIR" id="F87453">
    <property type="entry name" value="F87453"/>
</dbReference>
<organism evidence="2 3">
    <name type="scientific">Caulobacter vibrioides (strain ATCC 19089 / CIP 103742 / CB 15)</name>
    <name type="common">Caulobacter crescentus</name>
    <dbReference type="NCBI Taxonomy" id="190650"/>
    <lineage>
        <taxon>Bacteria</taxon>
        <taxon>Pseudomonadati</taxon>
        <taxon>Pseudomonadota</taxon>
        <taxon>Alphaproteobacteria</taxon>
        <taxon>Caulobacterales</taxon>
        <taxon>Caulobacteraceae</taxon>
        <taxon>Caulobacter</taxon>
    </lineage>
</organism>
<evidence type="ECO:0000313" key="2">
    <source>
        <dbReference type="EMBL" id="AAK23626.1"/>
    </source>
</evidence>
<evidence type="ECO:0000313" key="3">
    <source>
        <dbReference type="Proteomes" id="UP000001816"/>
    </source>
</evidence>
<dbReference type="AlphaFoldDB" id="Q9A7S2"/>
<dbReference type="KEGG" id="ccr:CC_1648"/>
<feature type="region of interest" description="Disordered" evidence="1">
    <location>
        <begin position="123"/>
        <end position="142"/>
    </location>
</feature>
<proteinExistence type="predicted"/>
<gene>
    <name evidence="2" type="ordered locus">CC_1648</name>
</gene>
<dbReference type="BioCyc" id="CAULO:CC1648-MONOMER"/>
<dbReference type="STRING" id="190650.CC_1648"/>